<organism evidence="4 5">
    <name type="scientific">Pseudoduganella dura</name>
    <dbReference type="NCBI Taxonomy" id="321982"/>
    <lineage>
        <taxon>Bacteria</taxon>
        <taxon>Pseudomonadati</taxon>
        <taxon>Pseudomonadota</taxon>
        <taxon>Betaproteobacteria</taxon>
        <taxon>Burkholderiales</taxon>
        <taxon>Oxalobacteraceae</taxon>
        <taxon>Telluria group</taxon>
        <taxon>Pseudoduganella</taxon>
    </lineage>
</organism>
<dbReference type="InterPro" id="IPR011990">
    <property type="entry name" value="TPR-like_helical_dom_sf"/>
</dbReference>
<dbReference type="AlphaFoldDB" id="A0A6I3XT90"/>
<keyword evidence="3" id="KW-0812">Transmembrane</keyword>
<evidence type="ECO:0000313" key="5">
    <source>
        <dbReference type="Proteomes" id="UP000431684"/>
    </source>
</evidence>
<keyword evidence="3" id="KW-1133">Transmembrane helix</keyword>
<feature type="repeat" description="TPR" evidence="1">
    <location>
        <begin position="284"/>
        <end position="317"/>
    </location>
</feature>
<reference evidence="4 5" key="1">
    <citation type="submission" date="2019-11" db="EMBL/GenBank/DDBJ databases">
        <title>Draft Genome Sequences of Six Type Strains of the Genus Massilia.</title>
        <authorList>
            <person name="Miess H."/>
            <person name="Frediansyah A."/>
            <person name="Goeker M."/>
            <person name="Gross H."/>
        </authorList>
    </citation>
    <scope>NUCLEOTIDE SEQUENCE [LARGE SCALE GENOMIC DNA]</scope>
    <source>
        <strain evidence="4 5">DSM 17513</strain>
    </source>
</reference>
<evidence type="ECO:0000256" key="2">
    <source>
        <dbReference type="SAM" id="MobiDB-lite"/>
    </source>
</evidence>
<dbReference type="Gene3D" id="1.25.40.10">
    <property type="entry name" value="Tetratricopeptide repeat domain"/>
    <property type="match status" value="2"/>
</dbReference>
<comment type="caution">
    <text evidence="4">The sequence shown here is derived from an EMBL/GenBank/DDBJ whole genome shotgun (WGS) entry which is preliminary data.</text>
</comment>
<feature type="transmembrane region" description="Helical" evidence="3">
    <location>
        <begin position="31"/>
        <end position="54"/>
    </location>
</feature>
<keyword evidence="3" id="KW-0472">Membrane</keyword>
<feature type="compositionally biased region" description="Polar residues" evidence="2">
    <location>
        <begin position="106"/>
        <end position="118"/>
    </location>
</feature>
<feature type="region of interest" description="Disordered" evidence="2">
    <location>
        <begin position="94"/>
        <end position="184"/>
    </location>
</feature>
<protein>
    <submittedName>
        <fullName evidence="4">Tetratricopeptide repeat protein</fullName>
    </submittedName>
</protein>
<dbReference type="SMART" id="SM00028">
    <property type="entry name" value="TPR"/>
    <property type="match status" value="2"/>
</dbReference>
<name>A0A6I3XT90_9BURK</name>
<dbReference type="Pfam" id="PF14559">
    <property type="entry name" value="TPR_19"/>
    <property type="match status" value="1"/>
</dbReference>
<feature type="compositionally biased region" description="Low complexity" evidence="2">
    <location>
        <begin position="121"/>
        <end position="142"/>
    </location>
</feature>
<dbReference type="OrthoDB" id="5406098at2"/>
<evidence type="ECO:0000313" key="4">
    <source>
        <dbReference type="EMBL" id="MUI16502.1"/>
    </source>
</evidence>
<dbReference type="PROSITE" id="PS50005">
    <property type="entry name" value="TPR"/>
    <property type="match status" value="1"/>
</dbReference>
<sequence length="365" mass="37758">MLQDLDARGGNGARQAAADVRPVAAGHTSRTAIAVGAGIGVLIVAAGAGAWYYLNRPAPVPLAPPVPAVVLAPAAPVVVAPAAAVVDAPAATAPVAAPEPDPTVPSEATPQAPATGQALTVPAGAAVPAAREAPQARPAVPRTPRADHADRAERAERAERAVAPERVAEPPAGQGATLTSQQQGENAYRRALAALQEGRLTEGVAALEHAVQAYPRHEAARQTLVGLLLENGRADEAMRHAQLGLGLDANQPQLAMVLARLQLERGGAADATLLRSLPHAAGDADYIAFLAGVLQKQGRHREAVAQYEAALRLRPANGVWWMGLGISLQAENLRTNAREAYQKARAAGLSPALQEFVERRLAQVQ</sequence>
<evidence type="ECO:0000256" key="3">
    <source>
        <dbReference type="SAM" id="Phobius"/>
    </source>
</evidence>
<dbReference type="Proteomes" id="UP000431684">
    <property type="component" value="Unassembled WGS sequence"/>
</dbReference>
<dbReference type="EMBL" id="WNWM01000002">
    <property type="protein sequence ID" value="MUI16502.1"/>
    <property type="molecule type" value="Genomic_DNA"/>
</dbReference>
<proteinExistence type="predicted"/>
<keyword evidence="1" id="KW-0802">TPR repeat</keyword>
<feature type="compositionally biased region" description="Basic and acidic residues" evidence="2">
    <location>
        <begin position="144"/>
        <end position="168"/>
    </location>
</feature>
<keyword evidence="5" id="KW-1185">Reference proteome</keyword>
<dbReference type="InterPro" id="IPR019734">
    <property type="entry name" value="TPR_rpt"/>
</dbReference>
<dbReference type="RefSeq" id="WP_155712053.1">
    <property type="nucleotide sequence ID" value="NZ_BMWU01000008.1"/>
</dbReference>
<dbReference type="Pfam" id="PF13181">
    <property type="entry name" value="TPR_8"/>
    <property type="match status" value="1"/>
</dbReference>
<dbReference type="SUPFAM" id="SSF48452">
    <property type="entry name" value="TPR-like"/>
    <property type="match status" value="1"/>
</dbReference>
<evidence type="ECO:0000256" key="1">
    <source>
        <dbReference type="PROSITE-ProRule" id="PRU00339"/>
    </source>
</evidence>
<accession>A0A6I3XT90</accession>
<gene>
    <name evidence="4" type="ORF">GJV26_29185</name>
</gene>